<evidence type="ECO:0000259" key="2">
    <source>
        <dbReference type="PROSITE" id="PS50089"/>
    </source>
</evidence>
<dbReference type="EMBL" id="RYZI01000068">
    <property type="protein sequence ID" value="RWA11841.1"/>
    <property type="molecule type" value="Genomic_DNA"/>
</dbReference>
<evidence type="ECO:0000313" key="3">
    <source>
        <dbReference type="EMBL" id="RWA11841.1"/>
    </source>
</evidence>
<dbReference type="AlphaFoldDB" id="A0A439DBR3"/>
<evidence type="ECO:0000256" key="1">
    <source>
        <dbReference type="PROSITE-ProRule" id="PRU00175"/>
    </source>
</evidence>
<dbReference type="Pfam" id="PF13639">
    <property type="entry name" value="zf-RING_2"/>
    <property type="match status" value="1"/>
</dbReference>
<name>A0A439DBR3_9PEZI</name>
<keyword evidence="4" id="KW-1185">Reference proteome</keyword>
<reference evidence="3 4" key="1">
    <citation type="submission" date="2018-12" db="EMBL/GenBank/DDBJ databases">
        <title>Draft genome sequence of Xylaria grammica IHI A82.</title>
        <authorList>
            <person name="Buettner E."/>
            <person name="Kellner H."/>
        </authorList>
    </citation>
    <scope>NUCLEOTIDE SEQUENCE [LARGE SCALE GENOMIC DNA]</scope>
    <source>
        <strain evidence="3 4">IHI A82</strain>
    </source>
</reference>
<keyword evidence="1" id="KW-0862">Zinc</keyword>
<keyword evidence="1" id="KW-0479">Metal-binding</keyword>
<feature type="domain" description="RING-type" evidence="2">
    <location>
        <begin position="82"/>
        <end position="147"/>
    </location>
</feature>
<gene>
    <name evidence="3" type="ORF">EKO27_g3262</name>
</gene>
<keyword evidence="1" id="KW-0863">Zinc-finger</keyword>
<accession>A0A439DBR3</accession>
<protein>
    <recommendedName>
        <fullName evidence="2">RING-type domain-containing protein</fullName>
    </recommendedName>
</protein>
<organism evidence="3 4">
    <name type="scientific">Xylaria grammica</name>
    <dbReference type="NCBI Taxonomy" id="363999"/>
    <lineage>
        <taxon>Eukaryota</taxon>
        <taxon>Fungi</taxon>
        <taxon>Dikarya</taxon>
        <taxon>Ascomycota</taxon>
        <taxon>Pezizomycotina</taxon>
        <taxon>Sordariomycetes</taxon>
        <taxon>Xylariomycetidae</taxon>
        <taxon>Xylariales</taxon>
        <taxon>Xylariaceae</taxon>
        <taxon>Xylaria</taxon>
    </lineage>
</organism>
<evidence type="ECO:0000313" key="4">
    <source>
        <dbReference type="Proteomes" id="UP000286045"/>
    </source>
</evidence>
<dbReference type="InterPro" id="IPR001841">
    <property type="entry name" value="Znf_RING"/>
</dbReference>
<dbReference type="PROSITE" id="PS50089">
    <property type="entry name" value="ZF_RING_2"/>
    <property type="match status" value="1"/>
</dbReference>
<proteinExistence type="predicted"/>
<dbReference type="GO" id="GO:0008270">
    <property type="term" value="F:zinc ion binding"/>
    <property type="evidence" value="ECO:0007669"/>
    <property type="project" value="UniProtKB-KW"/>
</dbReference>
<comment type="caution">
    <text evidence="3">The sequence shown here is derived from an EMBL/GenBank/DDBJ whole genome shotgun (WGS) entry which is preliminary data.</text>
</comment>
<dbReference type="SUPFAM" id="SSF57850">
    <property type="entry name" value="RING/U-box"/>
    <property type="match status" value="1"/>
</dbReference>
<dbReference type="Proteomes" id="UP000286045">
    <property type="component" value="Unassembled WGS sequence"/>
</dbReference>
<sequence>MSCNNNADKGQLAKDFDEPATVVGEEVVAYANGGTPARVAEEPRVVTDIAIWSELSKYITAYNPTALKDIGSNASVQVQLDCGICFAKRLLLPAWIDHDHQHLKSTQESSEQVCVLPCGHFFGDECITAWVKYGSHGDKPPTCPSCRFELVHPMCKHPIELAKIPVELSAENPKDIVRHVPYTRVHQLKPGDQTTFVDVSGWGPDDVDTTNDFSVTDECCPC</sequence>
<dbReference type="Gene3D" id="3.30.40.10">
    <property type="entry name" value="Zinc/RING finger domain, C3HC4 (zinc finger)"/>
    <property type="match status" value="1"/>
</dbReference>
<dbReference type="InterPro" id="IPR013083">
    <property type="entry name" value="Znf_RING/FYVE/PHD"/>
</dbReference>
<dbReference type="STRING" id="363999.A0A439DBR3"/>